<dbReference type="Proteomes" id="UP000468668">
    <property type="component" value="Unassembled WGS sequence"/>
</dbReference>
<sequence>MEIKGTNYAKRRKDVLVVTLGTEEDSFELRILPPTKGVHDGLVAVAGYVADAAMGNAASSDLDLGRCLDLVAAAMSHNTDVRVITGDYLESIGFDLSDVGDFIGLYTYFVSELVDSKN</sequence>
<name>A0A6N6NLW4_9ACTN</name>
<evidence type="ECO:0000313" key="1">
    <source>
        <dbReference type="EMBL" id="KAB1636605.1"/>
    </source>
</evidence>
<evidence type="ECO:0000313" key="2">
    <source>
        <dbReference type="Proteomes" id="UP000468668"/>
    </source>
</evidence>
<protein>
    <submittedName>
        <fullName evidence="1">Uncharacterized protein</fullName>
    </submittedName>
</protein>
<dbReference type="AlphaFoldDB" id="A0A6N6NLW4"/>
<dbReference type="EMBL" id="WAJR01000033">
    <property type="protein sequence ID" value="KAB1636605.1"/>
    <property type="molecule type" value="Genomic_DNA"/>
</dbReference>
<comment type="caution">
    <text evidence="1">The sequence shown here is derived from an EMBL/GenBank/DDBJ whole genome shotgun (WGS) entry which is preliminary data.</text>
</comment>
<reference evidence="1 2" key="1">
    <citation type="submission" date="2019-09" db="EMBL/GenBank/DDBJ databases">
        <title>Whole genome shotgun sequencing (WGS) of Ellagibacter isourolithinifaciens DSM 104140(T) and Adlercreutzia muris DSM 29508(T).</title>
        <authorList>
            <person name="Stoll D.A."/>
            <person name="Danylec N."/>
            <person name="Huch M."/>
        </authorList>
    </citation>
    <scope>NUCLEOTIDE SEQUENCE [LARGE SCALE GENOMIC DNA]</scope>
    <source>
        <strain evidence="1 2">DSM 104140</strain>
    </source>
</reference>
<dbReference type="RefSeq" id="WP_158050328.1">
    <property type="nucleotide sequence ID" value="NZ_WAJR01000033.1"/>
</dbReference>
<gene>
    <name evidence="1" type="ORF">F8C90_09740</name>
</gene>
<accession>A0A6N6NLW4</accession>
<organism evidence="1 2">
    <name type="scientific">Ellagibacter isourolithinifaciens</name>
    <dbReference type="NCBI Taxonomy" id="2137581"/>
    <lineage>
        <taxon>Bacteria</taxon>
        <taxon>Bacillati</taxon>
        <taxon>Actinomycetota</taxon>
        <taxon>Coriobacteriia</taxon>
        <taxon>Eggerthellales</taxon>
        <taxon>Eggerthellaceae</taxon>
        <taxon>Ellagibacter</taxon>
    </lineage>
</organism>
<dbReference type="GeneID" id="98658693"/>
<keyword evidence="2" id="KW-1185">Reference proteome</keyword>
<proteinExistence type="predicted"/>